<comment type="caution">
    <text evidence="1">The sequence shown here is derived from an EMBL/GenBank/DDBJ whole genome shotgun (WGS) entry which is preliminary data.</text>
</comment>
<dbReference type="Proteomes" id="UP000314294">
    <property type="component" value="Unassembled WGS sequence"/>
</dbReference>
<evidence type="ECO:0000313" key="2">
    <source>
        <dbReference type="Proteomes" id="UP000314294"/>
    </source>
</evidence>
<protein>
    <submittedName>
        <fullName evidence="1">Uncharacterized protein</fullName>
    </submittedName>
</protein>
<accession>A0A4Z2JG66</accession>
<gene>
    <name evidence="1" type="ORF">EYF80_000960</name>
</gene>
<reference evidence="1 2" key="1">
    <citation type="submission" date="2019-03" db="EMBL/GenBank/DDBJ databases">
        <title>First draft genome of Liparis tanakae, snailfish: a comprehensive survey of snailfish specific genes.</title>
        <authorList>
            <person name="Kim W."/>
            <person name="Song I."/>
            <person name="Jeong J.-H."/>
            <person name="Kim D."/>
            <person name="Kim S."/>
            <person name="Ryu S."/>
            <person name="Song J.Y."/>
            <person name="Lee S.K."/>
        </authorList>
    </citation>
    <scope>NUCLEOTIDE SEQUENCE [LARGE SCALE GENOMIC DNA]</scope>
    <source>
        <tissue evidence="1">Muscle</tissue>
    </source>
</reference>
<evidence type="ECO:0000313" key="1">
    <source>
        <dbReference type="EMBL" id="TNN88628.1"/>
    </source>
</evidence>
<keyword evidence="2" id="KW-1185">Reference proteome</keyword>
<proteinExistence type="predicted"/>
<dbReference type="AlphaFoldDB" id="A0A4Z2JG66"/>
<organism evidence="1 2">
    <name type="scientific">Liparis tanakae</name>
    <name type="common">Tanaka's snailfish</name>
    <dbReference type="NCBI Taxonomy" id="230148"/>
    <lineage>
        <taxon>Eukaryota</taxon>
        <taxon>Metazoa</taxon>
        <taxon>Chordata</taxon>
        <taxon>Craniata</taxon>
        <taxon>Vertebrata</taxon>
        <taxon>Euteleostomi</taxon>
        <taxon>Actinopterygii</taxon>
        <taxon>Neopterygii</taxon>
        <taxon>Teleostei</taxon>
        <taxon>Neoteleostei</taxon>
        <taxon>Acanthomorphata</taxon>
        <taxon>Eupercaria</taxon>
        <taxon>Perciformes</taxon>
        <taxon>Cottioidei</taxon>
        <taxon>Cottales</taxon>
        <taxon>Liparidae</taxon>
        <taxon>Liparis</taxon>
    </lineage>
</organism>
<name>A0A4Z2JG66_9TELE</name>
<sequence length="105" mass="12079">MCKTVKLKELEDKRPRVKVNDDNHCDRDTIYRSQRSAEKNKTFREIVLLRTRVHARQCQGHVNVQLAGRQPPSAAPDELVAMGTVNGLGFNSTERHTQIHRQSME</sequence>
<dbReference type="EMBL" id="SRLO01000004">
    <property type="protein sequence ID" value="TNN88628.1"/>
    <property type="molecule type" value="Genomic_DNA"/>
</dbReference>